<dbReference type="GO" id="GO:0005078">
    <property type="term" value="F:MAP-kinase scaffold activity"/>
    <property type="evidence" value="ECO:0007669"/>
    <property type="project" value="TreeGrafter"/>
</dbReference>
<keyword evidence="5" id="KW-1185">Reference proteome</keyword>
<dbReference type="Pfam" id="PF08518">
    <property type="entry name" value="GIT_SHD"/>
    <property type="match status" value="2"/>
</dbReference>
<organism evidence="4 5">
    <name type="scientific">Neolecta irregularis (strain DAH-3)</name>
    <dbReference type="NCBI Taxonomy" id="1198029"/>
    <lineage>
        <taxon>Eukaryota</taxon>
        <taxon>Fungi</taxon>
        <taxon>Dikarya</taxon>
        <taxon>Ascomycota</taxon>
        <taxon>Taphrinomycotina</taxon>
        <taxon>Neolectales</taxon>
        <taxon>Neolectaceae</taxon>
        <taxon>Neolecta</taxon>
    </lineage>
</organism>
<feature type="region of interest" description="Disordered" evidence="2">
    <location>
        <begin position="165"/>
        <end position="267"/>
    </location>
</feature>
<feature type="domain" description="GIT Spa2 homology (SHD)" evidence="3">
    <location>
        <begin position="134"/>
        <end position="164"/>
    </location>
</feature>
<evidence type="ECO:0000259" key="3">
    <source>
        <dbReference type="SMART" id="SM00555"/>
    </source>
</evidence>
<dbReference type="InterPro" id="IPR013724">
    <property type="entry name" value="GIT_SHD"/>
</dbReference>
<feature type="coiled-coil region" evidence="1">
    <location>
        <begin position="274"/>
        <end position="411"/>
    </location>
</feature>
<sequence>MNGSAGSQHDSIATTSSAILQPASPAAAVFAGLADSYEENSAVGLLPRNDGAVVPVHHATLLRFLQEQPGNITLTDEGRSNKARDKLTRLSRAQFSELSTDVYDELLRRGVPATSANSAFLLPRDHYHPKRNQARQKLASLPTLRFKDLVADVFFELQRRFPQVTQAQRPLEPEKRSFQSNTIIPNKSTMVEDDGGDDPSRPQTGRSHISAASSNHHSRRSNQTTSPPPRMSSRSDLSSIRESPSYRGAMSGDSTSYGEAPRDSDQTIKLRNRIRALEDQLGTTSAKLGSLQEENQKLKEARLNPGTDPCLPEIEQELDQARSHIRSLQLELQNSKSAISPDAILREENKRLHEELEEQQRITEDVRQETTDLLDEVRKLAELEGGSWEEKERLERANEELKVELTEWKARACSFMGQMGSCLVHQSQNPTAESSRNEPFSYTIFKSDACP</sequence>
<dbReference type="Proteomes" id="UP000186594">
    <property type="component" value="Unassembled WGS sequence"/>
</dbReference>
<comment type="caution">
    <text evidence="4">The sequence shown here is derived from an EMBL/GenBank/DDBJ whole genome shotgun (WGS) entry which is preliminary data.</text>
</comment>
<dbReference type="STRING" id="1198029.A0A1U7LLI3"/>
<feature type="compositionally biased region" description="Low complexity" evidence="2">
    <location>
        <begin position="206"/>
        <end position="215"/>
    </location>
</feature>
<evidence type="ECO:0000256" key="1">
    <source>
        <dbReference type="SAM" id="Coils"/>
    </source>
</evidence>
<protein>
    <recommendedName>
        <fullName evidence="3">GIT Spa2 homology (SHD) domain-containing protein</fullName>
    </recommendedName>
</protein>
<gene>
    <name evidence="4" type="ORF">NEOLI_001253</name>
</gene>
<reference evidence="4 5" key="1">
    <citation type="submission" date="2016-04" db="EMBL/GenBank/DDBJ databases">
        <title>Evolutionary innovation and constraint leading to complex multicellularity in the Ascomycota.</title>
        <authorList>
            <person name="Cisse O."/>
            <person name="Nguyen A."/>
            <person name="Hewitt D.A."/>
            <person name="Jedd G."/>
            <person name="Stajich J.E."/>
        </authorList>
    </citation>
    <scope>NUCLEOTIDE SEQUENCE [LARGE SCALE GENOMIC DNA]</scope>
    <source>
        <strain evidence="4 5">DAH-3</strain>
    </source>
</reference>
<dbReference type="OMA" id="QDEINDW"/>
<evidence type="ECO:0000256" key="2">
    <source>
        <dbReference type="SAM" id="MobiDB-lite"/>
    </source>
</evidence>
<name>A0A1U7LLI3_NEOID</name>
<dbReference type="PANTHER" id="PTHR21601">
    <property type="entry name" value="SPA2 PROTEIN"/>
    <property type="match status" value="1"/>
</dbReference>
<accession>A0A1U7LLI3</accession>
<proteinExistence type="predicted"/>
<feature type="compositionally biased region" description="Low complexity" evidence="2">
    <location>
        <begin position="231"/>
        <end position="245"/>
    </location>
</feature>
<dbReference type="AlphaFoldDB" id="A0A1U7LLI3"/>
<feature type="compositionally biased region" description="Polar residues" evidence="2">
    <location>
        <begin position="178"/>
        <end position="189"/>
    </location>
</feature>
<dbReference type="PANTHER" id="PTHR21601:SF0">
    <property type="entry name" value="PROTEIN SPA2-RELATED"/>
    <property type="match status" value="1"/>
</dbReference>
<evidence type="ECO:0000313" key="4">
    <source>
        <dbReference type="EMBL" id="OLL23514.1"/>
    </source>
</evidence>
<dbReference type="OrthoDB" id="5588096at2759"/>
<feature type="domain" description="GIT Spa2 homology (SHD)" evidence="3">
    <location>
        <begin position="83"/>
        <end position="113"/>
    </location>
</feature>
<keyword evidence="1" id="KW-0175">Coiled coil</keyword>
<evidence type="ECO:0000313" key="5">
    <source>
        <dbReference type="Proteomes" id="UP000186594"/>
    </source>
</evidence>
<dbReference type="EMBL" id="LXFE01001513">
    <property type="protein sequence ID" value="OLL23514.1"/>
    <property type="molecule type" value="Genomic_DNA"/>
</dbReference>
<dbReference type="SMART" id="SM00555">
    <property type="entry name" value="GIT"/>
    <property type="match status" value="2"/>
</dbReference>
<dbReference type="InterPro" id="IPR039892">
    <property type="entry name" value="Spa2/Sph1"/>
</dbReference>